<feature type="transmembrane region" description="Helical" evidence="1">
    <location>
        <begin position="251"/>
        <end position="274"/>
    </location>
</feature>
<sequence length="275" mass="30040">MTLTSKTMQRTFWRSFPLQGCFNYERQQTVGWLYSLVPGLQEIYHDDPEGFKEALTRHTGFYNTSPQMTCFIQGVVLAMEEEKHRNPEMDGDSIAAVRTALIGPLAGIGDGLFWGTLRTVGLGIGVAMALEGNYLGPIIFWLIHNIPNFLVRKYGLKLGYEQGMNFLSGAMGSGTIEEVTAGAKIVGSVVVGAMISSMVKVTTSVTFSFGNVSYAIQSLFDTLMPNMLPLALTFGCYYLMKKGMSTTKVMFLLIGLAILLVLLESVPFLAPVVAG</sequence>
<dbReference type="AlphaFoldDB" id="A0A1T4K768"/>
<organism evidence="2 3">
    <name type="scientific">Anaerorhabdus furcosa</name>
    <dbReference type="NCBI Taxonomy" id="118967"/>
    <lineage>
        <taxon>Bacteria</taxon>
        <taxon>Bacillati</taxon>
        <taxon>Bacillota</taxon>
        <taxon>Erysipelotrichia</taxon>
        <taxon>Erysipelotrichales</taxon>
        <taxon>Erysipelotrichaceae</taxon>
        <taxon>Anaerorhabdus</taxon>
    </lineage>
</organism>
<dbReference type="OrthoDB" id="9795582at2"/>
<keyword evidence="1" id="KW-0812">Transmembrane</keyword>
<dbReference type="EMBL" id="FUWY01000001">
    <property type="protein sequence ID" value="SJZ38274.1"/>
    <property type="molecule type" value="Genomic_DNA"/>
</dbReference>
<proteinExistence type="predicted"/>
<name>A0A1T4K768_9FIRM</name>
<accession>A0A1T4K768</accession>
<dbReference type="Pfam" id="PF03613">
    <property type="entry name" value="EIID-AGA"/>
    <property type="match status" value="1"/>
</dbReference>
<evidence type="ECO:0000256" key="1">
    <source>
        <dbReference type="SAM" id="Phobius"/>
    </source>
</evidence>
<dbReference type="InterPro" id="IPR050303">
    <property type="entry name" value="GatZ_KbaZ_carbometab"/>
</dbReference>
<keyword evidence="1" id="KW-0472">Membrane</keyword>
<feature type="transmembrane region" description="Helical" evidence="1">
    <location>
        <begin position="219"/>
        <end position="239"/>
    </location>
</feature>
<keyword evidence="1" id="KW-1133">Transmembrane helix</keyword>
<dbReference type="STRING" id="118967.SAMN02745191_0363"/>
<dbReference type="Proteomes" id="UP000243297">
    <property type="component" value="Unassembled WGS sequence"/>
</dbReference>
<keyword evidence="3" id="KW-1185">Reference proteome</keyword>
<gene>
    <name evidence="2" type="ORF">SAMN02745191_0363</name>
</gene>
<evidence type="ECO:0000313" key="2">
    <source>
        <dbReference type="EMBL" id="SJZ38274.1"/>
    </source>
</evidence>
<feature type="transmembrane region" description="Helical" evidence="1">
    <location>
        <begin position="120"/>
        <end position="143"/>
    </location>
</feature>
<dbReference type="PROSITE" id="PS51108">
    <property type="entry name" value="PTS_EIID"/>
    <property type="match status" value="1"/>
</dbReference>
<feature type="transmembrane region" description="Helical" evidence="1">
    <location>
        <begin position="95"/>
        <end position="114"/>
    </location>
</feature>
<protein>
    <submittedName>
        <fullName evidence="2">PTS system, mannose-specific IID component</fullName>
    </submittedName>
</protein>
<dbReference type="InterPro" id="IPR004704">
    <property type="entry name" value="PTS_IID_man"/>
</dbReference>
<evidence type="ECO:0000313" key="3">
    <source>
        <dbReference type="Proteomes" id="UP000243297"/>
    </source>
</evidence>
<reference evidence="3" key="1">
    <citation type="submission" date="2017-02" db="EMBL/GenBank/DDBJ databases">
        <authorList>
            <person name="Varghese N."/>
            <person name="Submissions S."/>
        </authorList>
    </citation>
    <scope>NUCLEOTIDE SEQUENCE [LARGE SCALE GENOMIC DNA]</scope>
    <source>
        <strain evidence="3">ATCC 25662</strain>
    </source>
</reference>
<feature type="transmembrane region" description="Helical" evidence="1">
    <location>
        <begin position="181"/>
        <end position="199"/>
    </location>
</feature>
<dbReference type="RefSeq" id="WP_078710808.1">
    <property type="nucleotide sequence ID" value="NZ_FUWY01000001.1"/>
</dbReference>
<dbReference type="GO" id="GO:0005886">
    <property type="term" value="C:plasma membrane"/>
    <property type="evidence" value="ECO:0007669"/>
    <property type="project" value="TreeGrafter"/>
</dbReference>
<dbReference type="PANTHER" id="PTHR32502:SF23">
    <property type="entry name" value="TRANSPORT PROTEIN, PTS SYSTEM"/>
    <property type="match status" value="1"/>
</dbReference>
<dbReference type="PANTHER" id="PTHR32502">
    <property type="entry name" value="N-ACETYLGALACTOSAMINE PERMEASE II COMPONENT-RELATED"/>
    <property type="match status" value="1"/>
</dbReference>
<dbReference type="GO" id="GO:0009401">
    <property type="term" value="P:phosphoenolpyruvate-dependent sugar phosphotransferase system"/>
    <property type="evidence" value="ECO:0007669"/>
    <property type="project" value="InterPro"/>
</dbReference>